<evidence type="ECO:0000256" key="2">
    <source>
        <dbReference type="ARBA" id="ARBA00023054"/>
    </source>
</evidence>
<dbReference type="Pfam" id="PF07047">
    <property type="entry name" value="OPA3"/>
    <property type="match status" value="1"/>
</dbReference>
<comment type="caution">
    <text evidence="5">The sequence shown here is derived from an EMBL/GenBank/DDBJ whole genome shotgun (WGS) entry which is preliminary data.</text>
</comment>
<evidence type="ECO:0000256" key="4">
    <source>
        <dbReference type="SAM" id="MobiDB-lite"/>
    </source>
</evidence>
<protein>
    <recommendedName>
        <fullName evidence="7">OPA3-domain-containing protein</fullName>
    </recommendedName>
</protein>
<dbReference type="Proteomes" id="UP000325313">
    <property type="component" value="Unassembled WGS sequence"/>
</dbReference>
<dbReference type="GO" id="GO:0005739">
    <property type="term" value="C:mitochondrion"/>
    <property type="evidence" value="ECO:0007669"/>
    <property type="project" value="TreeGrafter"/>
</dbReference>
<evidence type="ECO:0000256" key="1">
    <source>
        <dbReference type="ARBA" id="ARBA00007584"/>
    </source>
</evidence>
<name>A0A5B0LRX7_PUCGR</name>
<comment type="similarity">
    <text evidence="1">Belongs to the OPA3 family.</text>
</comment>
<reference evidence="5 6" key="1">
    <citation type="submission" date="2019-05" db="EMBL/GenBank/DDBJ databases">
        <title>Emergence of the Ug99 lineage of the wheat stem rust pathogen through somatic hybridization.</title>
        <authorList>
            <person name="Li F."/>
            <person name="Upadhyaya N.M."/>
            <person name="Sperschneider J."/>
            <person name="Matny O."/>
            <person name="Nguyen-Phuc H."/>
            <person name="Mago R."/>
            <person name="Raley C."/>
            <person name="Miller M.E."/>
            <person name="Silverstein K.A.T."/>
            <person name="Henningsen E."/>
            <person name="Hirsch C.D."/>
            <person name="Visser B."/>
            <person name="Pretorius Z.A."/>
            <person name="Steffenson B.J."/>
            <person name="Schwessinger B."/>
            <person name="Dodds P.N."/>
            <person name="Figueroa M."/>
        </authorList>
    </citation>
    <scope>NUCLEOTIDE SEQUENCE [LARGE SCALE GENOMIC DNA]</scope>
    <source>
        <strain evidence="5 6">Ug99</strain>
    </source>
</reference>
<dbReference type="AlphaFoldDB" id="A0A5B0LRX7"/>
<evidence type="ECO:0008006" key="7">
    <source>
        <dbReference type="Google" id="ProtNLM"/>
    </source>
</evidence>
<proteinExistence type="inferred from homology"/>
<dbReference type="PANTHER" id="PTHR12499">
    <property type="entry name" value="OPTIC ATROPHY 3 PROTEIN OPA3"/>
    <property type="match status" value="1"/>
</dbReference>
<feature type="coiled-coil region" evidence="3">
    <location>
        <begin position="113"/>
        <end position="140"/>
    </location>
</feature>
<accession>A0A5B0LRX7</accession>
<dbReference type="InterPro" id="IPR010754">
    <property type="entry name" value="OPA3-like"/>
</dbReference>
<keyword evidence="2 3" id="KW-0175">Coiled coil</keyword>
<evidence type="ECO:0000256" key="3">
    <source>
        <dbReference type="SAM" id="Coils"/>
    </source>
</evidence>
<organism evidence="5 6">
    <name type="scientific">Puccinia graminis f. sp. tritici</name>
    <dbReference type="NCBI Taxonomy" id="56615"/>
    <lineage>
        <taxon>Eukaryota</taxon>
        <taxon>Fungi</taxon>
        <taxon>Dikarya</taxon>
        <taxon>Basidiomycota</taxon>
        <taxon>Pucciniomycotina</taxon>
        <taxon>Pucciniomycetes</taxon>
        <taxon>Pucciniales</taxon>
        <taxon>Pucciniaceae</taxon>
        <taxon>Puccinia</taxon>
    </lineage>
</organism>
<gene>
    <name evidence="5" type="ORF">PGTUg99_014575</name>
</gene>
<feature type="region of interest" description="Disordered" evidence="4">
    <location>
        <begin position="157"/>
        <end position="200"/>
    </location>
</feature>
<dbReference type="EMBL" id="VDEP01000507">
    <property type="protein sequence ID" value="KAA1067105.1"/>
    <property type="molecule type" value="Genomic_DNA"/>
</dbReference>
<sequence length="217" mass="24519">MIKKWLQSNPSQVVSLLIKTLSKPIANRLKISAQEHPKFRTVCVGLAQSLHRYETRLASGIFAKAQPVIRPLSDTKAIQNGANFLSEAFLFSVAVALIVAENLRGRMQTAHRRDVVNERLTELESLCANIRAEQETLEQKIQPLFRLCHQDSLLTDHRRPSISESSHPPSTALDRPHSSQPSNDDNDDDERVEELDRSLANDHTVRRAEIALGYRKN</sequence>
<feature type="compositionally biased region" description="Acidic residues" evidence="4">
    <location>
        <begin position="184"/>
        <end position="193"/>
    </location>
</feature>
<evidence type="ECO:0000313" key="5">
    <source>
        <dbReference type="EMBL" id="KAA1067105.1"/>
    </source>
</evidence>
<dbReference type="PANTHER" id="PTHR12499:SF0">
    <property type="entry name" value="OPTIC ATROPHY 3 PROTEIN"/>
    <property type="match status" value="1"/>
</dbReference>
<evidence type="ECO:0000313" key="6">
    <source>
        <dbReference type="Proteomes" id="UP000325313"/>
    </source>
</evidence>
<dbReference type="GO" id="GO:0019216">
    <property type="term" value="P:regulation of lipid metabolic process"/>
    <property type="evidence" value="ECO:0007669"/>
    <property type="project" value="TreeGrafter"/>
</dbReference>